<dbReference type="InterPro" id="IPR026992">
    <property type="entry name" value="DIOX_N"/>
</dbReference>
<reference evidence="2" key="1">
    <citation type="submission" date="2020-04" db="EMBL/GenBank/DDBJ databases">
        <authorList>
            <person name="Alioto T."/>
            <person name="Alioto T."/>
            <person name="Gomez Garrido J."/>
        </authorList>
    </citation>
    <scope>NUCLEOTIDE SEQUENCE</scope>
    <source>
        <strain evidence="2">A484AB</strain>
    </source>
</reference>
<evidence type="ECO:0000256" key="1">
    <source>
        <dbReference type="RuleBase" id="RU003682"/>
    </source>
</evidence>
<keyword evidence="1" id="KW-0560">Oxidoreductase</keyword>
<dbReference type="GO" id="GO:0046872">
    <property type="term" value="F:metal ion binding"/>
    <property type="evidence" value="ECO:0007669"/>
    <property type="project" value="UniProtKB-KW"/>
</dbReference>
<dbReference type="Pfam" id="PF14226">
    <property type="entry name" value="DIOX_N"/>
    <property type="match status" value="1"/>
</dbReference>
<dbReference type="InterPro" id="IPR027443">
    <property type="entry name" value="IPNS-like_sf"/>
</dbReference>
<name>A0A6S7IQJ6_PARCT</name>
<keyword evidence="1" id="KW-0408">Iron</keyword>
<dbReference type="InterPro" id="IPR050231">
    <property type="entry name" value="Iron_ascorbate_oxido_reductase"/>
</dbReference>
<keyword evidence="1" id="KW-0479">Metal-binding</keyword>
<dbReference type="EMBL" id="CACRXK020005992">
    <property type="protein sequence ID" value="CAB4008011.1"/>
    <property type="molecule type" value="Genomic_DNA"/>
</dbReference>
<dbReference type="PROSITE" id="PS51471">
    <property type="entry name" value="FE2OG_OXY"/>
    <property type="match status" value="1"/>
</dbReference>
<dbReference type="InterPro" id="IPR005123">
    <property type="entry name" value="Oxoglu/Fe-dep_dioxygenase_dom"/>
</dbReference>
<dbReference type="PANTHER" id="PTHR47990">
    <property type="entry name" value="2-OXOGLUTARATE (2OG) AND FE(II)-DEPENDENT OXYGENASE SUPERFAMILY PROTEIN-RELATED"/>
    <property type="match status" value="1"/>
</dbReference>
<dbReference type="InterPro" id="IPR044861">
    <property type="entry name" value="IPNS-like_FE2OG_OXY"/>
</dbReference>
<sequence length="331" mass="38344">IDRINAMAQPARIPVIDFSNPSESRDKLAKEIVDALQTVGFLFLDNVAGFDRETIEQAAKWFYNLPESSKYSLATKSFNPQNKNIYRGYFPADAQDSNYKEGYEITEELNDEECSRIGFPLYEPNRWPSAGEEETKWFRSVVYNHYLLMHNTALEVSRLIARGFGADESWFDNMFSPYPLSTLRIVNYPIRPQPIPDCARDGEYILHCGGHTDTPFITLLATFDYPGLQIQDENEQWLDVPVRSNSLVLNIGDVLSEVTGRHLKATRHRVVDMGRHRQSVPYFLEPRFDVNINRNIVDPDEIQDEKEVQYGPWLLQNFKNKGYVEYKDLLK</sequence>
<dbReference type="Gene3D" id="2.60.120.330">
    <property type="entry name" value="B-lactam Antibiotic, Isopenicillin N Synthase, Chain"/>
    <property type="match status" value="1"/>
</dbReference>
<accession>A0A6S7IQJ6</accession>
<organism evidence="2 3">
    <name type="scientific">Paramuricea clavata</name>
    <name type="common">Red gorgonian</name>
    <name type="synonym">Violescent sea-whip</name>
    <dbReference type="NCBI Taxonomy" id="317549"/>
    <lineage>
        <taxon>Eukaryota</taxon>
        <taxon>Metazoa</taxon>
        <taxon>Cnidaria</taxon>
        <taxon>Anthozoa</taxon>
        <taxon>Octocorallia</taxon>
        <taxon>Malacalcyonacea</taxon>
        <taxon>Plexauridae</taxon>
        <taxon>Paramuricea</taxon>
    </lineage>
</organism>
<keyword evidence="3" id="KW-1185">Reference proteome</keyword>
<dbReference type="GO" id="GO:0051213">
    <property type="term" value="F:dioxygenase activity"/>
    <property type="evidence" value="ECO:0007669"/>
    <property type="project" value="UniProtKB-KW"/>
</dbReference>
<dbReference type="SUPFAM" id="SSF51197">
    <property type="entry name" value="Clavaminate synthase-like"/>
    <property type="match status" value="1"/>
</dbReference>
<evidence type="ECO:0000313" key="2">
    <source>
        <dbReference type="EMBL" id="CAB4008011.1"/>
    </source>
</evidence>
<dbReference type="AlphaFoldDB" id="A0A6S7IQJ6"/>
<keyword evidence="2" id="KW-0223">Dioxygenase</keyword>
<feature type="non-terminal residue" evidence="2">
    <location>
        <position position="1"/>
    </location>
</feature>
<dbReference type="PRINTS" id="PR00682">
    <property type="entry name" value="IPNSYNTHASE"/>
</dbReference>
<comment type="caution">
    <text evidence="2">The sequence shown here is derived from an EMBL/GenBank/DDBJ whole genome shotgun (WGS) entry which is preliminary data.</text>
</comment>
<dbReference type="Proteomes" id="UP001152795">
    <property type="component" value="Unassembled WGS sequence"/>
</dbReference>
<protein>
    <submittedName>
        <fullName evidence="2">2-oxoglutarate-dependent dioxygenase mpl2-like</fullName>
    </submittedName>
</protein>
<comment type="similarity">
    <text evidence="1">Belongs to the iron/ascorbate-dependent oxidoreductase family.</text>
</comment>
<gene>
    <name evidence="2" type="ORF">PACLA_8A044192</name>
</gene>
<dbReference type="OrthoDB" id="288590at2759"/>
<proteinExistence type="inferred from homology"/>
<dbReference type="Pfam" id="PF03171">
    <property type="entry name" value="2OG-FeII_Oxy"/>
    <property type="match status" value="1"/>
</dbReference>
<evidence type="ECO:0000313" key="3">
    <source>
        <dbReference type="Proteomes" id="UP001152795"/>
    </source>
</evidence>